<accession>A0AAD3RUC7</accession>
<organism evidence="6 7">
    <name type="scientific">Paracoccus kondratievae</name>
    <dbReference type="NCBI Taxonomy" id="135740"/>
    <lineage>
        <taxon>Bacteria</taxon>
        <taxon>Pseudomonadati</taxon>
        <taxon>Pseudomonadota</taxon>
        <taxon>Alphaproteobacteria</taxon>
        <taxon>Rhodobacterales</taxon>
        <taxon>Paracoccaceae</taxon>
        <taxon>Paracoccus</taxon>
    </lineage>
</organism>
<gene>
    <name evidence="6" type="ORF">GCM10017635_21670</name>
</gene>
<dbReference type="PROSITE" id="PS50931">
    <property type="entry name" value="HTH_LYSR"/>
    <property type="match status" value="1"/>
</dbReference>
<dbReference type="Gene3D" id="1.10.10.10">
    <property type="entry name" value="Winged helix-like DNA-binding domain superfamily/Winged helix DNA-binding domain"/>
    <property type="match status" value="1"/>
</dbReference>
<reference evidence="6" key="1">
    <citation type="journal article" date="2014" name="Int. J. Syst. Evol. Microbiol.">
        <title>Complete genome sequence of Corynebacterium casei LMG S-19264T (=DSM 44701T), isolated from a smear-ripened cheese.</title>
        <authorList>
            <consortium name="US DOE Joint Genome Institute (JGI-PGF)"/>
            <person name="Walter F."/>
            <person name="Albersmeier A."/>
            <person name="Kalinowski J."/>
            <person name="Ruckert C."/>
        </authorList>
    </citation>
    <scope>NUCLEOTIDE SEQUENCE</scope>
    <source>
        <strain evidence="6">VKM B-2222</strain>
    </source>
</reference>
<dbReference type="InterPro" id="IPR036390">
    <property type="entry name" value="WH_DNA-bd_sf"/>
</dbReference>
<feature type="domain" description="HTH lysR-type" evidence="5">
    <location>
        <begin position="1"/>
        <end position="58"/>
    </location>
</feature>
<dbReference type="AlphaFoldDB" id="A0AAD3RUC7"/>
<keyword evidence="3" id="KW-0238">DNA-binding</keyword>
<dbReference type="Gene3D" id="3.40.190.290">
    <property type="match status" value="1"/>
</dbReference>
<evidence type="ECO:0000256" key="2">
    <source>
        <dbReference type="ARBA" id="ARBA00023015"/>
    </source>
</evidence>
<name>A0AAD3RUC7_9RHOB</name>
<keyword evidence="7" id="KW-1185">Reference proteome</keyword>
<comment type="caution">
    <text evidence="6">The sequence shown here is derived from an EMBL/GenBank/DDBJ whole genome shotgun (WGS) entry which is preliminary data.</text>
</comment>
<dbReference type="EMBL" id="BSFH01000029">
    <property type="protein sequence ID" value="GLK64696.1"/>
    <property type="molecule type" value="Genomic_DNA"/>
</dbReference>
<proteinExistence type="inferred from homology"/>
<protein>
    <submittedName>
        <fullName evidence="6">Transcriptional regulator</fullName>
    </submittedName>
</protein>
<sequence length="287" mass="32118">MNWDDFRVISAVYRTGSFVRAGRALQIDETTVARRVARIETALDVSLFEPADGLRRPTAACMAIMRPLHDMESAAESIRRLLDQQHFAERVLRITTIAAIAEHWLAPKLPDLLAELPELTLSIDTSDNNVEMSRWEADLALRLGRPKSGAFLMRRVGEISFSLVRPCTMAPDTEMLAAYPQILADTPEMAGLFTVVKDRPIRVETSNLNLIRAMLASGRAAGMLPDLMARDLARLDNVIVTPMSASREIWLLTQPHLRNDPLARRLSEWCATLFPARRDAKTFATKG</sequence>
<comment type="similarity">
    <text evidence="1">Belongs to the LysR transcriptional regulatory family.</text>
</comment>
<reference evidence="6" key="2">
    <citation type="submission" date="2023-01" db="EMBL/GenBank/DDBJ databases">
        <authorList>
            <person name="Sun Q."/>
            <person name="Evtushenko L."/>
        </authorList>
    </citation>
    <scope>NUCLEOTIDE SEQUENCE</scope>
    <source>
        <strain evidence="6">VKM B-2222</strain>
    </source>
</reference>
<dbReference type="InterPro" id="IPR005119">
    <property type="entry name" value="LysR_subst-bd"/>
</dbReference>
<dbReference type="Proteomes" id="UP001143349">
    <property type="component" value="Unassembled WGS sequence"/>
</dbReference>
<keyword evidence="2" id="KW-0805">Transcription regulation</keyword>
<keyword evidence="4" id="KW-0804">Transcription</keyword>
<evidence type="ECO:0000313" key="6">
    <source>
        <dbReference type="EMBL" id="GLK64696.1"/>
    </source>
</evidence>
<evidence type="ECO:0000256" key="3">
    <source>
        <dbReference type="ARBA" id="ARBA00023125"/>
    </source>
</evidence>
<dbReference type="SUPFAM" id="SSF53850">
    <property type="entry name" value="Periplasmic binding protein-like II"/>
    <property type="match status" value="1"/>
</dbReference>
<evidence type="ECO:0000313" key="7">
    <source>
        <dbReference type="Proteomes" id="UP001143349"/>
    </source>
</evidence>
<evidence type="ECO:0000256" key="1">
    <source>
        <dbReference type="ARBA" id="ARBA00009437"/>
    </source>
</evidence>
<dbReference type="PANTHER" id="PTHR30579:SF3">
    <property type="entry name" value="TRANSCRIPTIONAL REGULATORY PROTEIN"/>
    <property type="match status" value="1"/>
</dbReference>
<dbReference type="GO" id="GO:0003677">
    <property type="term" value="F:DNA binding"/>
    <property type="evidence" value="ECO:0007669"/>
    <property type="project" value="UniProtKB-KW"/>
</dbReference>
<dbReference type="InterPro" id="IPR036388">
    <property type="entry name" value="WH-like_DNA-bd_sf"/>
</dbReference>
<dbReference type="SUPFAM" id="SSF46785">
    <property type="entry name" value="Winged helix' DNA-binding domain"/>
    <property type="match status" value="1"/>
</dbReference>
<dbReference type="RefSeq" id="WP_217809585.1">
    <property type="nucleotide sequence ID" value="NZ_BSFH01000029.1"/>
</dbReference>
<dbReference type="GO" id="GO:0003700">
    <property type="term" value="F:DNA-binding transcription factor activity"/>
    <property type="evidence" value="ECO:0007669"/>
    <property type="project" value="InterPro"/>
</dbReference>
<dbReference type="InterPro" id="IPR050176">
    <property type="entry name" value="LTTR"/>
</dbReference>
<dbReference type="PANTHER" id="PTHR30579">
    <property type="entry name" value="TRANSCRIPTIONAL REGULATOR"/>
    <property type="match status" value="1"/>
</dbReference>
<evidence type="ECO:0000256" key="4">
    <source>
        <dbReference type="ARBA" id="ARBA00023163"/>
    </source>
</evidence>
<dbReference type="InterPro" id="IPR000847">
    <property type="entry name" value="LysR_HTH_N"/>
</dbReference>
<dbReference type="Pfam" id="PF00126">
    <property type="entry name" value="HTH_1"/>
    <property type="match status" value="1"/>
</dbReference>
<dbReference type="Pfam" id="PF03466">
    <property type="entry name" value="LysR_substrate"/>
    <property type="match status" value="1"/>
</dbReference>
<evidence type="ECO:0000259" key="5">
    <source>
        <dbReference type="PROSITE" id="PS50931"/>
    </source>
</evidence>